<keyword evidence="2" id="KW-1185">Reference proteome</keyword>
<organism evidence="1 2">
    <name type="scientific">Dioscorea alata</name>
    <name type="common">Purple yam</name>
    <dbReference type="NCBI Taxonomy" id="55571"/>
    <lineage>
        <taxon>Eukaryota</taxon>
        <taxon>Viridiplantae</taxon>
        <taxon>Streptophyta</taxon>
        <taxon>Embryophyta</taxon>
        <taxon>Tracheophyta</taxon>
        <taxon>Spermatophyta</taxon>
        <taxon>Magnoliopsida</taxon>
        <taxon>Liliopsida</taxon>
        <taxon>Dioscoreales</taxon>
        <taxon>Dioscoreaceae</taxon>
        <taxon>Dioscorea</taxon>
    </lineage>
</organism>
<dbReference type="Proteomes" id="UP000827976">
    <property type="component" value="Chromosome 8"/>
</dbReference>
<sequence>MAARMMRWRPWPPAAAGRKVEVRLMVRRVEGVPVMEEEDRVTAEVRWKGGKAGLGALRRGTKRNWTRGEGVGHDGVVVWDEEFRSVCSLTAHKENVFQPWEIGFTVFRGLNQAPNKKVSVLGTAMLNLAEFASTAEKEIEITVSLVLPGATTESHPTLHLSLSLLELRTFQESPETVQRCMIPMASSPPPGDTLPPEKDELSTLKAGLRKVKILSDFVSSRKSKKTCHDDEGSEGKGSARSEDGEYTYPFDTDSLDDDLGDEEGEVGKDDSSSFRKSFSYGTLASANYVGGSFYSDVRMKGEYEDWVYYSHRKSDVGSSHKEEATVSTSEQVSLSTSKRSILPWKKRKLNFRSPKAKGEPLLKKGYGEEGGDDIDFDRRQLSSSDESLSAGGHKVNYDGSAHCSSDFGDDNFVVGSWEQKEFVSRDGHLKLSTQVFFASIDQRSERAAGESACTALVAVIADWFQSNGAMMPIKSQFDSLIREGSLEWRNLCENQTYRERFPDKHFDLETVLQAKIRPLAVNSGKSFIGFFHPESTENNTGFDFLHGAMSFDSIWDEISQASSDCSADGSPHLYIVSWNDHFFVLKVERDAYYIIDTLGERLYEGCDEAYILKFDDSTSICKIPNEEKPSCSETSGVGTKQAPENNVKEDSSNDYGRNGEEIVCRGKESCKNYIKSFLAAIPIRELEADIKKGLIASTPLHHRLQIEFHYTEPSKEIPAAVAAKTPADGSVTMFSSPAEPAAEYSLTPALNLEVEVV</sequence>
<reference evidence="2" key="1">
    <citation type="journal article" date="2022" name="Nat. Commun.">
        <title>Chromosome evolution and the genetic basis of agronomically important traits in greater yam.</title>
        <authorList>
            <person name="Bredeson J.V."/>
            <person name="Lyons J.B."/>
            <person name="Oniyinde I.O."/>
            <person name="Okereke N.R."/>
            <person name="Kolade O."/>
            <person name="Nnabue I."/>
            <person name="Nwadili C.O."/>
            <person name="Hribova E."/>
            <person name="Parker M."/>
            <person name="Nwogha J."/>
            <person name="Shu S."/>
            <person name="Carlson J."/>
            <person name="Kariba R."/>
            <person name="Muthemba S."/>
            <person name="Knop K."/>
            <person name="Barton G.J."/>
            <person name="Sherwood A.V."/>
            <person name="Lopez-Montes A."/>
            <person name="Asiedu R."/>
            <person name="Jamnadass R."/>
            <person name="Muchugi A."/>
            <person name="Goodstein D."/>
            <person name="Egesi C.N."/>
            <person name="Featherston J."/>
            <person name="Asfaw A."/>
            <person name="Simpson G.G."/>
            <person name="Dolezel J."/>
            <person name="Hendre P.S."/>
            <person name="Van Deynze A."/>
            <person name="Kumar P.L."/>
            <person name="Obidiegwu J.E."/>
            <person name="Bhattacharjee R."/>
            <person name="Rokhsar D.S."/>
        </authorList>
    </citation>
    <scope>NUCLEOTIDE SEQUENCE [LARGE SCALE GENOMIC DNA]</scope>
    <source>
        <strain evidence="2">cv. TDa95/00328</strain>
    </source>
</reference>
<evidence type="ECO:0000313" key="2">
    <source>
        <dbReference type="Proteomes" id="UP000827976"/>
    </source>
</evidence>
<accession>A0ACB7VM05</accession>
<proteinExistence type="predicted"/>
<dbReference type="EMBL" id="CM037018">
    <property type="protein sequence ID" value="KAH7675298.1"/>
    <property type="molecule type" value="Genomic_DNA"/>
</dbReference>
<evidence type="ECO:0000313" key="1">
    <source>
        <dbReference type="EMBL" id="KAH7675298.1"/>
    </source>
</evidence>
<comment type="caution">
    <text evidence="1">The sequence shown here is derived from an EMBL/GenBank/DDBJ whole genome shotgun (WGS) entry which is preliminary data.</text>
</comment>
<protein>
    <submittedName>
        <fullName evidence="1">NT-type C2 domain-containing protein</fullName>
    </submittedName>
</protein>
<gene>
    <name evidence="1" type="ORF">IHE45_08G126800</name>
</gene>
<name>A0ACB7VM05_DIOAL</name>